<comment type="caution">
    <text evidence="5">The sequence shown here is derived from an EMBL/GenBank/DDBJ whole genome shotgun (WGS) entry which is preliminary data.</text>
</comment>
<evidence type="ECO:0000256" key="2">
    <source>
        <dbReference type="ARBA" id="ARBA00023125"/>
    </source>
</evidence>
<dbReference type="PROSITE" id="PS50932">
    <property type="entry name" value="HTH_LACI_2"/>
    <property type="match status" value="1"/>
</dbReference>
<dbReference type="SUPFAM" id="SSF47413">
    <property type="entry name" value="lambda repressor-like DNA-binding domains"/>
    <property type="match status" value="1"/>
</dbReference>
<evidence type="ECO:0000256" key="3">
    <source>
        <dbReference type="ARBA" id="ARBA00023163"/>
    </source>
</evidence>
<keyword evidence="3" id="KW-0804">Transcription</keyword>
<feature type="domain" description="HTH lacI-type" evidence="4">
    <location>
        <begin position="14"/>
        <end position="68"/>
    </location>
</feature>
<dbReference type="InterPro" id="IPR028082">
    <property type="entry name" value="Peripla_BP_I"/>
</dbReference>
<evidence type="ECO:0000313" key="6">
    <source>
        <dbReference type="Proteomes" id="UP001235133"/>
    </source>
</evidence>
<accession>A0ABU0YW67</accession>
<dbReference type="Pfam" id="PF13377">
    <property type="entry name" value="Peripla_BP_3"/>
    <property type="match status" value="1"/>
</dbReference>
<evidence type="ECO:0000256" key="1">
    <source>
        <dbReference type="ARBA" id="ARBA00023015"/>
    </source>
</evidence>
<gene>
    <name evidence="5" type="ORF">Q9R08_01015</name>
</gene>
<dbReference type="Pfam" id="PF00356">
    <property type="entry name" value="LacI"/>
    <property type="match status" value="1"/>
</dbReference>
<dbReference type="SMART" id="SM00354">
    <property type="entry name" value="HTH_LACI"/>
    <property type="match status" value="1"/>
</dbReference>
<keyword evidence="2 5" id="KW-0238">DNA-binding</keyword>
<dbReference type="InterPro" id="IPR000843">
    <property type="entry name" value="HTH_LacI"/>
</dbReference>
<evidence type="ECO:0000313" key="5">
    <source>
        <dbReference type="EMBL" id="MDQ7876547.1"/>
    </source>
</evidence>
<dbReference type="Proteomes" id="UP001235133">
    <property type="component" value="Unassembled WGS sequence"/>
</dbReference>
<dbReference type="PROSITE" id="PS00356">
    <property type="entry name" value="HTH_LACI_1"/>
    <property type="match status" value="1"/>
</dbReference>
<dbReference type="Gene3D" id="3.40.50.2300">
    <property type="match status" value="2"/>
</dbReference>
<protein>
    <submittedName>
        <fullName evidence="5">LacI family DNA-binding transcriptional regulator</fullName>
    </submittedName>
</protein>
<dbReference type="GO" id="GO:0003677">
    <property type="term" value="F:DNA binding"/>
    <property type="evidence" value="ECO:0007669"/>
    <property type="project" value="UniProtKB-KW"/>
</dbReference>
<proteinExistence type="predicted"/>
<dbReference type="Gene3D" id="1.10.260.40">
    <property type="entry name" value="lambda repressor-like DNA-binding domains"/>
    <property type="match status" value="1"/>
</dbReference>
<keyword evidence="1" id="KW-0805">Transcription regulation</keyword>
<dbReference type="InterPro" id="IPR046335">
    <property type="entry name" value="LacI/GalR-like_sensor"/>
</dbReference>
<dbReference type="EMBL" id="JAVFWO010000001">
    <property type="protein sequence ID" value="MDQ7876547.1"/>
    <property type="molecule type" value="Genomic_DNA"/>
</dbReference>
<sequence>MTGMTGGNQSDRRSTLVDVARLAGVSVGTASNYLNHPERVAASTRASVAEAVRLLDFVPNGQARALRGQSRTIGMIVSDLGNSFFVEMTRGAEEAASAAGYALLVASSVGSEEKQRQLLQVFDEARFAGVLLAPFEATADYREPAGLRAPCVVLNASRPGHYGSCVVSDDELGGYIAARHMIDRGRVRLHFVAGPLRLAPIAQRLHGARRAVAEASGVRLSVEHVAFTDHLIEGEAVAAGILAQPREQRPDAILSTSDILALAIIHAVQGILKVPEELAVIGYDNNAAARDATISVSTVAQASSEMGASAFGLLLEELSGQSRQGQLISLPPQLVVRASSAAPRKESHHRRSD</sequence>
<keyword evidence="6" id="KW-1185">Reference proteome</keyword>
<name>A0ABU0YW67_9MICO</name>
<organism evidence="5 6">
    <name type="scientific">Microbacterium psychrotolerans</name>
    <dbReference type="NCBI Taxonomy" id="3068321"/>
    <lineage>
        <taxon>Bacteria</taxon>
        <taxon>Bacillati</taxon>
        <taxon>Actinomycetota</taxon>
        <taxon>Actinomycetes</taxon>
        <taxon>Micrococcales</taxon>
        <taxon>Microbacteriaceae</taxon>
        <taxon>Microbacterium</taxon>
    </lineage>
</organism>
<dbReference type="PANTHER" id="PTHR30146">
    <property type="entry name" value="LACI-RELATED TRANSCRIPTIONAL REPRESSOR"/>
    <property type="match status" value="1"/>
</dbReference>
<dbReference type="SUPFAM" id="SSF53822">
    <property type="entry name" value="Periplasmic binding protein-like I"/>
    <property type="match status" value="1"/>
</dbReference>
<dbReference type="RefSeq" id="WP_308865948.1">
    <property type="nucleotide sequence ID" value="NZ_JAVFWO010000001.1"/>
</dbReference>
<evidence type="ECO:0000259" key="4">
    <source>
        <dbReference type="PROSITE" id="PS50932"/>
    </source>
</evidence>
<dbReference type="PANTHER" id="PTHR30146:SF109">
    <property type="entry name" value="HTH-TYPE TRANSCRIPTIONAL REGULATOR GALS"/>
    <property type="match status" value="1"/>
</dbReference>
<dbReference type="InterPro" id="IPR010982">
    <property type="entry name" value="Lambda_DNA-bd_dom_sf"/>
</dbReference>
<reference evidence="5 6" key="1">
    <citation type="submission" date="2023-08" db="EMBL/GenBank/DDBJ databases">
        <title>Microbacterium psychrotolerans sp. nov., a psychrotolerant bacterium isolated from soil in Heilongjiang Province, China.</title>
        <authorList>
            <person name="An P."/>
            <person name="Zhao D."/>
            <person name="Xiang H."/>
        </authorList>
    </citation>
    <scope>NUCLEOTIDE SEQUENCE [LARGE SCALE GENOMIC DNA]</scope>
    <source>
        <strain evidence="5 6">QXD-8</strain>
    </source>
</reference>
<dbReference type="CDD" id="cd06267">
    <property type="entry name" value="PBP1_LacI_sugar_binding-like"/>
    <property type="match status" value="1"/>
</dbReference>
<dbReference type="CDD" id="cd01392">
    <property type="entry name" value="HTH_LacI"/>
    <property type="match status" value="1"/>
</dbReference>